<accession>A0A8S5TFT8</accession>
<organism evidence="1">
    <name type="scientific">Siphoviridae sp. ctHNg1</name>
    <dbReference type="NCBI Taxonomy" id="2827828"/>
    <lineage>
        <taxon>Viruses</taxon>
        <taxon>Duplodnaviria</taxon>
        <taxon>Heunggongvirae</taxon>
        <taxon>Uroviricota</taxon>
        <taxon>Caudoviricetes</taxon>
    </lineage>
</organism>
<reference evidence="1" key="1">
    <citation type="journal article" date="2021" name="Proc. Natl. Acad. Sci. U.S.A.">
        <title>A Catalog of Tens of Thousands of Viruses from Human Metagenomes Reveals Hidden Associations with Chronic Diseases.</title>
        <authorList>
            <person name="Tisza M.J."/>
            <person name="Buck C.B."/>
        </authorList>
    </citation>
    <scope>NUCLEOTIDE SEQUENCE</scope>
    <source>
        <strain evidence="1">CtHNg1</strain>
    </source>
</reference>
<dbReference type="EMBL" id="BK032820">
    <property type="protein sequence ID" value="DAF62126.1"/>
    <property type="molecule type" value="Genomic_DNA"/>
</dbReference>
<name>A0A8S5TFT8_9CAUD</name>
<protein>
    <submittedName>
        <fullName evidence="1">Uncharacterized protein</fullName>
    </submittedName>
</protein>
<sequence>MESFAHYFNKHIAKKIELDDITIIDYHSPEYNLMYNLRYVFDKKNSSLAITGDFGELVAVNFNNMGSWEDFYKDFTNNAGYFIEKIKASSRNLFVYDEDEAKKIILEYFFDNKRYEDLDENDRYYFDELFEYFDDRHGFKHITDTVREFLSEQDSEYYETLEFAGKKVSEIVFLYLDAYKRAYESIKNEEVKG</sequence>
<evidence type="ECO:0000313" key="1">
    <source>
        <dbReference type="EMBL" id="DAF62126.1"/>
    </source>
</evidence>
<proteinExistence type="predicted"/>